<dbReference type="PANTHER" id="PTHR10582:SF33">
    <property type="entry name" value="TRANSIENT RECEPTOR POTENTIAL CHANNEL PYREXIA"/>
    <property type="match status" value="1"/>
</dbReference>
<dbReference type="SMART" id="SM00248">
    <property type="entry name" value="ANK"/>
    <property type="match status" value="5"/>
</dbReference>
<evidence type="ECO:0000313" key="18">
    <source>
        <dbReference type="Proteomes" id="UP000594262"/>
    </source>
</evidence>
<feature type="compositionally biased region" description="Low complexity" evidence="14">
    <location>
        <begin position="1252"/>
        <end position="1281"/>
    </location>
</feature>
<dbReference type="InterPro" id="IPR036770">
    <property type="entry name" value="Ankyrin_rpt-contain_sf"/>
</dbReference>
<keyword evidence="10" id="KW-0406">Ion transport</keyword>
<evidence type="ECO:0000256" key="2">
    <source>
        <dbReference type="ARBA" id="ARBA00022448"/>
    </source>
</evidence>
<feature type="transmembrane region" description="Helical" evidence="15">
    <location>
        <begin position="494"/>
        <end position="512"/>
    </location>
</feature>
<feature type="repeat" description="ANK" evidence="13">
    <location>
        <begin position="204"/>
        <end position="236"/>
    </location>
</feature>
<comment type="subcellular location">
    <subcellularLocation>
        <location evidence="1">Cell membrane</location>
        <topology evidence="1">Multi-pass membrane protein</topology>
    </subcellularLocation>
</comment>
<evidence type="ECO:0000256" key="1">
    <source>
        <dbReference type="ARBA" id="ARBA00004651"/>
    </source>
</evidence>
<feature type="repeat" description="ANK" evidence="13">
    <location>
        <begin position="271"/>
        <end position="303"/>
    </location>
</feature>
<dbReference type="Pfam" id="PF12796">
    <property type="entry name" value="Ank_2"/>
    <property type="match status" value="2"/>
</dbReference>
<feature type="transmembrane region" description="Helical" evidence="15">
    <location>
        <begin position="576"/>
        <end position="597"/>
    </location>
</feature>
<dbReference type="Gene3D" id="1.25.40.20">
    <property type="entry name" value="Ankyrin repeat-containing domain"/>
    <property type="match status" value="1"/>
</dbReference>
<evidence type="ECO:0000313" key="17">
    <source>
        <dbReference type="EnsemblMetazoa" id="CLYHEMP002441.1"/>
    </source>
</evidence>
<evidence type="ECO:0000256" key="5">
    <source>
        <dbReference type="ARBA" id="ARBA00022673"/>
    </source>
</evidence>
<dbReference type="Pfam" id="PF00520">
    <property type="entry name" value="Ion_trans"/>
    <property type="match status" value="1"/>
</dbReference>
<dbReference type="PROSITE" id="PS50088">
    <property type="entry name" value="ANK_REPEAT"/>
    <property type="match status" value="4"/>
</dbReference>
<feature type="compositionally biased region" description="Basic residues" evidence="14">
    <location>
        <begin position="374"/>
        <end position="384"/>
    </location>
</feature>
<keyword evidence="4" id="KW-0109">Calcium transport</keyword>
<dbReference type="PROSITE" id="PS50297">
    <property type="entry name" value="ANK_REP_REGION"/>
    <property type="match status" value="2"/>
</dbReference>
<organism evidence="17 18">
    <name type="scientific">Clytia hemisphaerica</name>
    <dbReference type="NCBI Taxonomy" id="252671"/>
    <lineage>
        <taxon>Eukaryota</taxon>
        <taxon>Metazoa</taxon>
        <taxon>Cnidaria</taxon>
        <taxon>Hydrozoa</taxon>
        <taxon>Hydroidolina</taxon>
        <taxon>Leptothecata</taxon>
        <taxon>Obeliida</taxon>
        <taxon>Clytiidae</taxon>
        <taxon>Clytia</taxon>
    </lineage>
</organism>
<feature type="region of interest" description="Disordered" evidence="14">
    <location>
        <begin position="1"/>
        <end position="28"/>
    </location>
</feature>
<feature type="repeat" description="ANK" evidence="13">
    <location>
        <begin position="238"/>
        <end position="270"/>
    </location>
</feature>
<feature type="region of interest" description="Disordered" evidence="14">
    <location>
        <begin position="1151"/>
        <end position="1363"/>
    </location>
</feature>
<feature type="region of interest" description="Disordered" evidence="14">
    <location>
        <begin position="913"/>
        <end position="938"/>
    </location>
</feature>
<keyword evidence="2" id="KW-0813">Transport</keyword>
<evidence type="ECO:0000256" key="6">
    <source>
        <dbReference type="ARBA" id="ARBA00022692"/>
    </source>
</evidence>
<dbReference type="InterPro" id="IPR024862">
    <property type="entry name" value="TRPV"/>
</dbReference>
<evidence type="ECO:0000256" key="3">
    <source>
        <dbReference type="ARBA" id="ARBA00022475"/>
    </source>
</evidence>
<feature type="compositionally biased region" description="Low complexity" evidence="14">
    <location>
        <begin position="356"/>
        <end position="372"/>
    </location>
</feature>
<dbReference type="InterPro" id="IPR005821">
    <property type="entry name" value="Ion_trans_dom"/>
</dbReference>
<evidence type="ECO:0000259" key="16">
    <source>
        <dbReference type="Pfam" id="PF00520"/>
    </source>
</evidence>
<feature type="transmembrane region" description="Helical" evidence="15">
    <location>
        <begin position="705"/>
        <end position="729"/>
    </location>
</feature>
<accession>A0A7M5V4S8</accession>
<keyword evidence="18" id="KW-1185">Reference proteome</keyword>
<feature type="compositionally biased region" description="Basic and acidic residues" evidence="14">
    <location>
        <begin position="918"/>
        <end position="938"/>
    </location>
</feature>
<dbReference type="PANTHER" id="PTHR10582">
    <property type="entry name" value="TRANSIENT RECEPTOR POTENTIAL ION CHANNEL PROTEIN"/>
    <property type="match status" value="1"/>
</dbReference>
<dbReference type="Proteomes" id="UP000594262">
    <property type="component" value="Unplaced"/>
</dbReference>
<evidence type="ECO:0000256" key="10">
    <source>
        <dbReference type="ARBA" id="ARBA00023065"/>
    </source>
</evidence>
<keyword evidence="11 15" id="KW-0472">Membrane</keyword>
<evidence type="ECO:0000256" key="12">
    <source>
        <dbReference type="ARBA" id="ARBA00023303"/>
    </source>
</evidence>
<keyword evidence="3" id="KW-1003">Cell membrane</keyword>
<feature type="region of interest" description="Disordered" evidence="14">
    <location>
        <begin position="1375"/>
        <end position="1423"/>
    </location>
</feature>
<keyword evidence="6 15" id="KW-0812">Transmembrane</keyword>
<dbReference type="GO" id="GO:0005262">
    <property type="term" value="F:calcium channel activity"/>
    <property type="evidence" value="ECO:0007669"/>
    <property type="project" value="UniProtKB-KW"/>
</dbReference>
<feature type="compositionally biased region" description="Polar residues" evidence="14">
    <location>
        <begin position="1041"/>
        <end position="1059"/>
    </location>
</feature>
<evidence type="ECO:0000256" key="9">
    <source>
        <dbReference type="ARBA" id="ARBA00022989"/>
    </source>
</evidence>
<name>A0A7M5V4S8_9CNID</name>
<reference evidence="17" key="1">
    <citation type="submission" date="2021-01" db="UniProtKB">
        <authorList>
            <consortium name="EnsemblMetazoa"/>
        </authorList>
    </citation>
    <scope>IDENTIFICATION</scope>
</reference>
<evidence type="ECO:0000256" key="13">
    <source>
        <dbReference type="PROSITE-ProRule" id="PRU00023"/>
    </source>
</evidence>
<feature type="region of interest" description="Disordered" evidence="14">
    <location>
        <begin position="354"/>
        <end position="389"/>
    </location>
</feature>
<keyword evidence="7" id="KW-0677">Repeat</keyword>
<feature type="transmembrane region" description="Helical" evidence="15">
    <location>
        <begin position="648"/>
        <end position="667"/>
    </location>
</feature>
<evidence type="ECO:0000256" key="8">
    <source>
        <dbReference type="ARBA" id="ARBA00022837"/>
    </source>
</evidence>
<keyword evidence="5" id="KW-0107">Calcium channel</keyword>
<dbReference type="OrthoDB" id="194358at2759"/>
<keyword evidence="9 15" id="KW-1133">Transmembrane helix</keyword>
<feature type="repeat" description="ANK" evidence="13">
    <location>
        <begin position="171"/>
        <end position="203"/>
    </location>
</feature>
<protein>
    <recommendedName>
        <fullName evidence="16">Ion transport domain-containing protein</fullName>
    </recommendedName>
</protein>
<feature type="compositionally biased region" description="Basic and acidic residues" evidence="14">
    <location>
        <begin position="1396"/>
        <end position="1408"/>
    </location>
</feature>
<dbReference type="GO" id="GO:0005886">
    <property type="term" value="C:plasma membrane"/>
    <property type="evidence" value="ECO:0007669"/>
    <property type="project" value="UniProtKB-SubCell"/>
</dbReference>
<keyword evidence="12" id="KW-0407">Ion channel</keyword>
<evidence type="ECO:0000256" key="4">
    <source>
        <dbReference type="ARBA" id="ARBA00022568"/>
    </source>
</evidence>
<dbReference type="GO" id="GO:0098703">
    <property type="term" value="P:calcium ion import across plasma membrane"/>
    <property type="evidence" value="ECO:0007669"/>
    <property type="project" value="TreeGrafter"/>
</dbReference>
<keyword evidence="8" id="KW-0106">Calcium</keyword>
<evidence type="ECO:0000256" key="11">
    <source>
        <dbReference type="ARBA" id="ARBA00023136"/>
    </source>
</evidence>
<dbReference type="EnsemblMetazoa" id="CLYHEMT002441.1">
    <property type="protein sequence ID" value="CLYHEMP002441.1"/>
    <property type="gene ID" value="CLYHEMG002441"/>
</dbReference>
<sequence length="1478" mass="169817">MAERKKSISSKVTRRQQKRSDNSGLRNRMSMFGLRFETKNESEFQNYQDFQNIRREIKNKTHAYRIGPAPISDFQTKPKHYVVSSPGCLDSDLDENPQTTIFDDLKVKNSLPYPNSEDKKTAPTHISKAGCRSLISYFAKLGRHEGDEYIDLEFVDSLLRAGADINFSDKYGQTCMHEITRDWHTDVAQFALTRGVDLNKSDNYGRTPLHLASAVNYPEMVFWLISNGANVHAKTVGEDQAPIHYAAKYNAEDSLKVLLHMGANIEDKDYKNRTPLFVAAETGRSGACTFLLEQGAPAGVYDNGGRLALSLMVQKMPDVAKIALGQFVTVDKALRKKYYYLNYLETDTWSRLKSPNYDNQSNSRDSNNNGGSLKKTRKKSRKKNQRDYSMSDAADLNMIALEKMVHRKYEPLPSSSTTLARGPLETICEYNEAELIMNPVILRLIAIKWQLYGNYRTGLSTAINLLYTILWTALGITMPRDDVTAYYSPLSDNIWRICLEVISLILAVYFIVKQVVEVQRSETRERKYKEWKKRELERDLMYCHERWPEEHRYLTSEINLIETSSKRFMKNGWNGFEMFTNLIMAMVIITRVVAVTLSNPTLNTIHYKSVPMLLILLWLRFMRYCQIYQSLGPFITMLSHVIGDTLKFGFLFFEFFIPYVCAFWILFGGQPGTEYERFNDVIYQVFLMTLVDEYEREELMKQDKVMAQVLVGTYLAIASVVCLNLYIALMSQTFTRIYQNATATAYMQQAKHLLTIERSLSKRKRTKVQRFMANECSPQVVYDNGVNDDDEDDNVRFSLYRLVNSVNEIKDKMGIVMVESATSTHHVNANTKISGGIGSSGDDIVRSSLHSTNVTSLQEQQKIRTRMDSLEETTEEMNTKIDEVHSLLKTINESFRNNIESNKNNPKMIEFAALPNERGAEAPESKSTKDEKEKRNSWDQKLMSVIAAFTNKDKQATTALDSGHSQVYQTQPHPGEALMDRRQHLHTPFTRHPADNSFSTLPRNYQRSHHYPEDISAPSSEYSPYHPMTVPRKFSSLHDVSYQQQRSSPHLMSPTNAPHLQSGREGSPYPSQFHQEPQHHPTLTKMRSMPAGGSYEDHLHPQQFTREGYYTTSPLAPKYRNFINQEAQYYEHSSPARPSSARDFLERRDRELTKPNHLGSASATLPRKSYRKKSKSPKSSSRESKSPIRRHHYQHENLNLDSPDKRRQHQEKEDSKLNSTERTRLRLYQDQEDKSKRQIYLEVKKKKRHQQSIEASSSENESSDPSSSSELESPESPSSRENTGRVSIALEKEGLTRNQESSASRIRRDKDDDYNIGFEKLSDDTRQTNNETSESPSKRKKQDKEKKKVDRKARSSAKISESDIATVSQLLSEHGFQSNSLRDNLDNVKKGQSNGEKGRLETMVEPKNQRTTIPSDRKTSKVECSNIETKKYDTTSRQIKDSTKNFDSSKTSIDFKQEQKTVVLPEKFILDGLKDTNV</sequence>
<keyword evidence="13" id="KW-0040">ANK repeat</keyword>
<feature type="region of interest" description="Disordered" evidence="14">
    <location>
        <begin position="988"/>
        <end position="1099"/>
    </location>
</feature>
<evidence type="ECO:0000256" key="14">
    <source>
        <dbReference type="SAM" id="MobiDB-lite"/>
    </source>
</evidence>
<feature type="domain" description="Ion transport" evidence="16">
    <location>
        <begin position="494"/>
        <end position="741"/>
    </location>
</feature>
<feature type="compositionally biased region" description="Basic and acidic residues" evidence="14">
    <location>
        <begin position="1202"/>
        <end position="1236"/>
    </location>
</feature>
<feature type="transmembrane region" description="Helical" evidence="15">
    <location>
        <begin position="453"/>
        <end position="474"/>
    </location>
</feature>
<feature type="compositionally biased region" description="Polar residues" evidence="14">
    <location>
        <begin position="996"/>
        <end position="1005"/>
    </location>
</feature>
<dbReference type="InterPro" id="IPR002110">
    <property type="entry name" value="Ankyrin_rpt"/>
</dbReference>
<dbReference type="SUPFAM" id="SSF48403">
    <property type="entry name" value="Ankyrin repeat"/>
    <property type="match status" value="1"/>
</dbReference>
<proteinExistence type="predicted"/>
<evidence type="ECO:0000256" key="15">
    <source>
        <dbReference type="SAM" id="Phobius"/>
    </source>
</evidence>
<evidence type="ECO:0000256" key="7">
    <source>
        <dbReference type="ARBA" id="ARBA00022737"/>
    </source>
</evidence>